<keyword evidence="2" id="KW-1185">Reference proteome</keyword>
<gene>
    <name evidence="1" type="ORF">POCTA_138.1.T0030314</name>
</gene>
<dbReference type="AlphaFoldDB" id="A0A8S1RY17"/>
<dbReference type="EMBL" id="CAJJDP010000001">
    <property type="protein sequence ID" value="CAD8132203.1"/>
    <property type="molecule type" value="Genomic_DNA"/>
</dbReference>
<comment type="caution">
    <text evidence="1">The sequence shown here is derived from an EMBL/GenBank/DDBJ whole genome shotgun (WGS) entry which is preliminary data.</text>
</comment>
<reference evidence="1" key="1">
    <citation type="submission" date="2021-01" db="EMBL/GenBank/DDBJ databases">
        <authorList>
            <consortium name="Genoscope - CEA"/>
            <person name="William W."/>
        </authorList>
    </citation>
    <scope>NUCLEOTIDE SEQUENCE</scope>
</reference>
<evidence type="ECO:0000313" key="2">
    <source>
        <dbReference type="Proteomes" id="UP000683925"/>
    </source>
</evidence>
<proteinExistence type="predicted"/>
<dbReference type="Proteomes" id="UP000683925">
    <property type="component" value="Unassembled WGS sequence"/>
</dbReference>
<name>A0A8S1RY17_PAROT</name>
<evidence type="ECO:0000313" key="1">
    <source>
        <dbReference type="EMBL" id="CAD8132203.1"/>
    </source>
</evidence>
<organism evidence="1 2">
    <name type="scientific">Paramecium octaurelia</name>
    <dbReference type="NCBI Taxonomy" id="43137"/>
    <lineage>
        <taxon>Eukaryota</taxon>
        <taxon>Sar</taxon>
        <taxon>Alveolata</taxon>
        <taxon>Ciliophora</taxon>
        <taxon>Intramacronucleata</taxon>
        <taxon>Oligohymenophorea</taxon>
        <taxon>Peniculida</taxon>
        <taxon>Parameciidae</taxon>
        <taxon>Paramecium</taxon>
    </lineage>
</organism>
<sequence>MKYELEESFLVVNFTYLVKKWRNLLKFIKNIIKFWKHPNFLVFLLLIFP</sequence>
<accession>A0A8S1RY17</accession>
<protein>
    <submittedName>
        <fullName evidence="1">Uncharacterized protein</fullName>
    </submittedName>
</protein>